<dbReference type="Gene3D" id="2.40.420.20">
    <property type="match status" value="1"/>
</dbReference>
<dbReference type="RefSeq" id="WP_106456367.1">
    <property type="nucleotide sequence ID" value="NZ_PXOH01000006.1"/>
</dbReference>
<dbReference type="Gene3D" id="2.40.50.100">
    <property type="match status" value="2"/>
</dbReference>
<dbReference type="GO" id="GO:0015562">
    <property type="term" value="F:efflux transmembrane transporter activity"/>
    <property type="evidence" value="ECO:0007669"/>
    <property type="project" value="TreeGrafter"/>
</dbReference>
<keyword evidence="7" id="KW-1185">Reference proteome</keyword>
<dbReference type="Gene3D" id="1.10.287.470">
    <property type="entry name" value="Helix hairpin bin"/>
    <property type="match status" value="3"/>
</dbReference>
<sequence>MQDPKPLNQSQSWESSKTEPSNPAANKSQKWLPIAGIILLAIGGVWGWNSWKTSQNAGNDQTLAGQPPAMPVKLMTVQTGTVEDKSEVLGTLEANRAVTIKSEVAGRISNILVKEGDRVQAGQVLYRLDSEDLEAQLLSDKAKLENAKARLAQLEKGNRVEDIAEAQARVREAQARLINAKSGAPSEEIAQAQAQLASAQASADLANQRVKRYSTLSQEGAISEDQYQEYLTIQRNANAAVNQAKRRISELSKGRQSDINELAAGVEREAQNLRRIESGSRVEEIAQGRADVAEATAQVRLSQVNVNKTRVVAPISGTVGDIPTKIGDYVDDTNELTTVTTNDDLEINLSIPLEQAPRLRLGLPVEILDPQGKVAATGKINFISPDVNSSSQLILAKADISNLNGSLLNRQFIEANVIWDRKTGILVPTAAISRLGGQTFVYVAQKVPATEGKPEQTIAKQRSVKLGSLQGNNYQVLEGLKAGETIITAGLLNVADGVPIQPMPQ</sequence>
<dbReference type="PANTHER" id="PTHR30469">
    <property type="entry name" value="MULTIDRUG RESISTANCE PROTEIN MDTA"/>
    <property type="match status" value="1"/>
</dbReference>
<comment type="similarity">
    <text evidence="1">Belongs to the membrane fusion protein (MFP) (TC 8.A.1) family.</text>
</comment>
<evidence type="ECO:0000313" key="6">
    <source>
        <dbReference type="EMBL" id="PSF37926.1"/>
    </source>
</evidence>
<gene>
    <name evidence="6" type="ORF">C7H19_08090</name>
</gene>
<dbReference type="SUPFAM" id="SSF111369">
    <property type="entry name" value="HlyD-like secretion proteins"/>
    <property type="match status" value="2"/>
</dbReference>
<feature type="compositionally biased region" description="Polar residues" evidence="3">
    <location>
        <begin position="7"/>
        <end position="27"/>
    </location>
</feature>
<comment type="caution">
    <text evidence="6">The sequence shown here is derived from an EMBL/GenBank/DDBJ whole genome shotgun (WGS) entry which is preliminary data.</text>
</comment>
<dbReference type="Pfam" id="PF25876">
    <property type="entry name" value="HH_MFP_RND"/>
    <property type="match status" value="1"/>
</dbReference>
<accession>A0A2T1LZT7</accession>
<dbReference type="InterPro" id="IPR058624">
    <property type="entry name" value="MdtA-like_HH"/>
</dbReference>
<dbReference type="EMBL" id="PXOH01000006">
    <property type="protein sequence ID" value="PSF37926.1"/>
    <property type="molecule type" value="Genomic_DNA"/>
</dbReference>
<keyword evidence="2" id="KW-0175">Coiled coil</keyword>
<protein>
    <submittedName>
        <fullName evidence="6">Efflux RND transporter periplasmic adaptor subunit</fullName>
    </submittedName>
</protein>
<dbReference type="Proteomes" id="UP000239001">
    <property type="component" value="Unassembled WGS sequence"/>
</dbReference>
<feature type="domain" description="Multidrug resistance protein MdtA-like alpha-helical hairpin" evidence="4">
    <location>
        <begin position="189"/>
        <end position="245"/>
    </location>
</feature>
<proteinExistence type="inferred from homology"/>
<dbReference type="GO" id="GO:1990281">
    <property type="term" value="C:efflux pump complex"/>
    <property type="evidence" value="ECO:0007669"/>
    <property type="project" value="TreeGrafter"/>
</dbReference>
<dbReference type="InterPro" id="IPR058625">
    <property type="entry name" value="MdtA-like_BSH"/>
</dbReference>
<dbReference type="InterPro" id="IPR006143">
    <property type="entry name" value="RND_pump_MFP"/>
</dbReference>
<feature type="domain" description="Multidrug resistance protein MdtA-like barrel-sandwich hybrid" evidence="5">
    <location>
        <begin position="96"/>
        <end position="341"/>
    </location>
</feature>
<evidence type="ECO:0000313" key="7">
    <source>
        <dbReference type="Proteomes" id="UP000239001"/>
    </source>
</evidence>
<dbReference type="Pfam" id="PF25917">
    <property type="entry name" value="BSH_RND"/>
    <property type="match status" value="1"/>
</dbReference>
<feature type="region of interest" description="Disordered" evidence="3">
    <location>
        <begin position="1"/>
        <end position="27"/>
    </location>
</feature>
<feature type="coiled-coil region" evidence="2">
    <location>
        <begin position="130"/>
        <end position="209"/>
    </location>
</feature>
<evidence type="ECO:0000256" key="2">
    <source>
        <dbReference type="SAM" id="Coils"/>
    </source>
</evidence>
<dbReference type="Gene3D" id="2.40.30.170">
    <property type="match status" value="1"/>
</dbReference>
<organism evidence="6 7">
    <name type="scientific">Aphanothece hegewaldii CCALA 016</name>
    <dbReference type="NCBI Taxonomy" id="2107694"/>
    <lineage>
        <taxon>Bacteria</taxon>
        <taxon>Bacillati</taxon>
        <taxon>Cyanobacteriota</taxon>
        <taxon>Cyanophyceae</taxon>
        <taxon>Oscillatoriophycideae</taxon>
        <taxon>Chroococcales</taxon>
        <taxon>Aphanothecaceae</taxon>
        <taxon>Aphanothece</taxon>
    </lineage>
</organism>
<name>A0A2T1LZT7_9CHRO</name>
<dbReference type="OrthoDB" id="5379451at2"/>
<reference evidence="6 7" key="1">
    <citation type="submission" date="2018-03" db="EMBL/GenBank/DDBJ databases">
        <title>The ancient ancestry and fast evolution of plastids.</title>
        <authorList>
            <person name="Moore K.R."/>
            <person name="Magnabosco C."/>
            <person name="Momper L."/>
            <person name="Gold D.A."/>
            <person name="Bosak T."/>
            <person name="Fournier G.P."/>
        </authorList>
    </citation>
    <scope>NUCLEOTIDE SEQUENCE [LARGE SCALE GENOMIC DNA]</scope>
    <source>
        <strain evidence="6 7">CCALA 016</strain>
    </source>
</reference>
<evidence type="ECO:0000259" key="4">
    <source>
        <dbReference type="Pfam" id="PF25876"/>
    </source>
</evidence>
<evidence type="ECO:0000256" key="1">
    <source>
        <dbReference type="ARBA" id="ARBA00009477"/>
    </source>
</evidence>
<reference evidence="6 7" key="2">
    <citation type="submission" date="2018-03" db="EMBL/GenBank/DDBJ databases">
        <authorList>
            <person name="Keele B.F."/>
        </authorList>
    </citation>
    <scope>NUCLEOTIDE SEQUENCE [LARGE SCALE GENOMIC DNA]</scope>
    <source>
        <strain evidence="6 7">CCALA 016</strain>
    </source>
</reference>
<dbReference type="PANTHER" id="PTHR30469:SF39">
    <property type="entry name" value="SLL0180 PROTEIN"/>
    <property type="match status" value="1"/>
</dbReference>
<dbReference type="PRINTS" id="PR01490">
    <property type="entry name" value="RTXTOXIND"/>
</dbReference>
<evidence type="ECO:0000256" key="3">
    <source>
        <dbReference type="SAM" id="MobiDB-lite"/>
    </source>
</evidence>
<evidence type="ECO:0000259" key="5">
    <source>
        <dbReference type="Pfam" id="PF25917"/>
    </source>
</evidence>
<dbReference type="AlphaFoldDB" id="A0A2T1LZT7"/>
<dbReference type="NCBIfam" id="TIGR01730">
    <property type="entry name" value="RND_mfp"/>
    <property type="match status" value="1"/>
</dbReference>